<proteinExistence type="predicted"/>
<dbReference type="Proteomes" id="UP001597399">
    <property type="component" value="Unassembled WGS sequence"/>
</dbReference>
<keyword evidence="1" id="KW-0812">Transmembrane</keyword>
<evidence type="ECO:0000313" key="3">
    <source>
        <dbReference type="Proteomes" id="UP001597399"/>
    </source>
</evidence>
<comment type="caution">
    <text evidence="2">The sequence shown here is derived from an EMBL/GenBank/DDBJ whole genome shotgun (WGS) entry which is preliminary data.</text>
</comment>
<keyword evidence="1" id="KW-0472">Membrane</keyword>
<evidence type="ECO:0000313" key="2">
    <source>
        <dbReference type="EMBL" id="MFD2693888.1"/>
    </source>
</evidence>
<dbReference type="EMBL" id="JBHUMQ010000023">
    <property type="protein sequence ID" value="MFD2693888.1"/>
    <property type="molecule type" value="Genomic_DNA"/>
</dbReference>
<evidence type="ECO:0000256" key="1">
    <source>
        <dbReference type="SAM" id="Phobius"/>
    </source>
</evidence>
<organism evidence="2 3">
    <name type="scientific">Sporolactobacillus shoreicorticis</name>
    <dbReference type="NCBI Taxonomy" id="1923877"/>
    <lineage>
        <taxon>Bacteria</taxon>
        <taxon>Bacillati</taxon>
        <taxon>Bacillota</taxon>
        <taxon>Bacilli</taxon>
        <taxon>Bacillales</taxon>
        <taxon>Sporolactobacillaceae</taxon>
        <taxon>Sporolactobacillus</taxon>
    </lineage>
</organism>
<accession>A0ABW5S2W6</accession>
<dbReference type="RefSeq" id="WP_253061228.1">
    <property type="nucleotide sequence ID" value="NZ_JAMXWM010000008.1"/>
</dbReference>
<keyword evidence="3" id="KW-1185">Reference proteome</keyword>
<feature type="transmembrane region" description="Helical" evidence="1">
    <location>
        <begin position="15"/>
        <end position="31"/>
    </location>
</feature>
<gene>
    <name evidence="2" type="ORF">ACFSUE_09660</name>
</gene>
<keyword evidence="1" id="KW-1133">Transmembrane helix</keyword>
<feature type="transmembrane region" description="Helical" evidence="1">
    <location>
        <begin position="134"/>
        <end position="151"/>
    </location>
</feature>
<protein>
    <submittedName>
        <fullName evidence="2">Uncharacterized protein</fullName>
    </submittedName>
</protein>
<feature type="transmembrane region" description="Helical" evidence="1">
    <location>
        <begin position="75"/>
        <end position="97"/>
    </location>
</feature>
<feature type="transmembrane region" description="Helical" evidence="1">
    <location>
        <begin position="104"/>
        <end position="122"/>
    </location>
</feature>
<sequence>MALILGRLDLEARGIWYPLLFSAFVILFVVFMKKRHLTWRQIYATFGMVCSLSWIADISSAIYFDAFRYGTDHGIGIADLLSITFIPAGLAIIYLNYRSQSNKWLMLILFTVLSFGIEFASIQVKYFHLINWELFYSVFIYLFIYGCLLPLHKRVIASGFSSRRQL</sequence>
<name>A0ABW5S2W6_9BACL</name>
<feature type="transmembrane region" description="Helical" evidence="1">
    <location>
        <begin position="43"/>
        <end position="63"/>
    </location>
</feature>
<reference evidence="3" key="1">
    <citation type="journal article" date="2019" name="Int. J. Syst. Evol. Microbiol.">
        <title>The Global Catalogue of Microorganisms (GCM) 10K type strain sequencing project: providing services to taxonomists for standard genome sequencing and annotation.</title>
        <authorList>
            <consortium name="The Broad Institute Genomics Platform"/>
            <consortium name="The Broad Institute Genome Sequencing Center for Infectious Disease"/>
            <person name="Wu L."/>
            <person name="Ma J."/>
        </authorList>
    </citation>
    <scope>NUCLEOTIDE SEQUENCE [LARGE SCALE GENOMIC DNA]</scope>
    <source>
        <strain evidence="3">TISTR 2466</strain>
    </source>
</reference>